<gene>
    <name evidence="2" type="ORF">SAMN04489713_11950</name>
</gene>
<evidence type="ECO:0000313" key="2">
    <source>
        <dbReference type="EMBL" id="SFP90650.1"/>
    </source>
</evidence>
<feature type="transmembrane region" description="Helical" evidence="1">
    <location>
        <begin position="451"/>
        <end position="469"/>
    </location>
</feature>
<dbReference type="Proteomes" id="UP000183413">
    <property type="component" value="Unassembled WGS sequence"/>
</dbReference>
<reference evidence="2 3" key="1">
    <citation type="submission" date="2016-10" db="EMBL/GenBank/DDBJ databases">
        <authorList>
            <person name="de Groot N.N."/>
        </authorList>
    </citation>
    <scope>NUCLEOTIDE SEQUENCE [LARGE SCALE GENOMIC DNA]</scope>
    <source>
        <strain evidence="2 3">DSM 43067</strain>
    </source>
</reference>
<name>A0A1I5U5W2_9ACTN</name>
<organism evidence="2 3">
    <name type="scientific">Actinomadura madurae</name>
    <dbReference type="NCBI Taxonomy" id="1993"/>
    <lineage>
        <taxon>Bacteria</taxon>
        <taxon>Bacillati</taxon>
        <taxon>Actinomycetota</taxon>
        <taxon>Actinomycetes</taxon>
        <taxon>Streptosporangiales</taxon>
        <taxon>Thermomonosporaceae</taxon>
        <taxon>Actinomadura</taxon>
    </lineage>
</organism>
<evidence type="ECO:0000313" key="3">
    <source>
        <dbReference type="Proteomes" id="UP000183413"/>
    </source>
</evidence>
<sequence length="539" mass="58394">MNIDDLTPPERRLWEAFPRGESVDLSSGDRQLDDITRSDRWGHDRVVRAEVLVALLVGAVEAEPGQVAAVRLGGARITGSLNLGHAEVHVPLALTGCDFDEAPHLYWASMSSVHLMRCRLPGLIASGTRVDGHLWLEGSRINGGLWLDGANITGILNMSGVHLANPGGDALLADRLSVEANVYCDQGFSANGEVRLPGARVGGQLIFRGARLHNPSGAALYASRLDVAANVFCDGGFVAEGEVRLRGARVGGYLSFVGARLSAPQRTALNADDLAVETDVYCSDGFTATGAVSFSGARVTGQLSLRDARLRHDQGTALSLQRVQAEELLLRTAEPVRGTTDLSYARINLMRDDAASWPERLQLDGLQYETLEPPLTARERLAWLRRDTDGYAPQPYERLAQTYRSLGLDADGRSVLLAKARDRRKTQGVPRKIVGWMQDGLVGYGYRPFRAASWLVGLLAFGTIVFSLHKPDVLDTGHKPHFNAFFYTLDLLLPIGSLGQEMEFAPKGVYQWIANLIVAAGLILGLTVAAGATRALSRE</sequence>
<feature type="transmembrane region" description="Helical" evidence="1">
    <location>
        <begin position="481"/>
        <end position="500"/>
    </location>
</feature>
<proteinExistence type="predicted"/>
<dbReference type="AlphaFoldDB" id="A0A1I5U5W2"/>
<dbReference type="OrthoDB" id="5194370at2"/>
<evidence type="ECO:0008006" key="4">
    <source>
        <dbReference type="Google" id="ProtNLM"/>
    </source>
</evidence>
<keyword evidence="3" id="KW-1185">Reference proteome</keyword>
<dbReference type="STRING" id="1993.SAMN04489713_11950"/>
<evidence type="ECO:0000256" key="1">
    <source>
        <dbReference type="SAM" id="Phobius"/>
    </source>
</evidence>
<dbReference type="InParanoid" id="A0A1I5U5W2"/>
<keyword evidence="1" id="KW-1133">Transmembrane helix</keyword>
<keyword evidence="1" id="KW-0472">Membrane</keyword>
<accession>A0A1I5U5W2</accession>
<dbReference type="EMBL" id="FOVH01000019">
    <property type="protein sequence ID" value="SFP90650.1"/>
    <property type="molecule type" value="Genomic_DNA"/>
</dbReference>
<dbReference type="RefSeq" id="WP_021599208.1">
    <property type="nucleotide sequence ID" value="NZ_CP083237.1"/>
</dbReference>
<keyword evidence="1" id="KW-0812">Transmembrane</keyword>
<protein>
    <recommendedName>
        <fullName evidence="4">Membrane-associated oxidoreductase</fullName>
    </recommendedName>
</protein>
<dbReference type="eggNOG" id="COG3210">
    <property type="taxonomic scope" value="Bacteria"/>
</dbReference>
<feature type="transmembrane region" description="Helical" evidence="1">
    <location>
        <begin position="512"/>
        <end position="533"/>
    </location>
</feature>
<dbReference type="GeneID" id="99652792"/>